<dbReference type="Pfam" id="PF13456">
    <property type="entry name" value="RVT_3"/>
    <property type="match status" value="1"/>
</dbReference>
<gene>
    <name evidence="2" type="ORF">P3X46_032474</name>
</gene>
<evidence type="ECO:0000313" key="3">
    <source>
        <dbReference type="Proteomes" id="UP001174677"/>
    </source>
</evidence>
<reference evidence="2 3" key="1">
    <citation type="journal article" date="2023" name="Plant Biotechnol. J.">
        <title>Chromosome-level wild Hevea brasiliensis genome provides new tools for genomic-assisted breeding and valuable loci to elevate rubber yield.</title>
        <authorList>
            <person name="Cheng H."/>
            <person name="Song X."/>
            <person name="Hu Y."/>
            <person name="Wu T."/>
            <person name="Yang Q."/>
            <person name="An Z."/>
            <person name="Feng S."/>
            <person name="Deng Z."/>
            <person name="Wu W."/>
            <person name="Zeng X."/>
            <person name="Tu M."/>
            <person name="Wang X."/>
            <person name="Huang H."/>
        </authorList>
    </citation>
    <scope>NUCLEOTIDE SEQUENCE [LARGE SCALE GENOMIC DNA]</scope>
    <source>
        <strain evidence="2">MT/VB/25A 57/8</strain>
    </source>
</reference>
<dbReference type="PANTHER" id="PTHR46387:SF40">
    <property type="entry name" value="POLYNUCLEOTIDYL TRANSFERASE, RIBONUCLEASE H-LIKE SUPERFAMILY PROTEIN"/>
    <property type="match status" value="1"/>
</dbReference>
<name>A0ABQ9KDE6_HEVBR</name>
<evidence type="ECO:0000313" key="2">
    <source>
        <dbReference type="EMBL" id="KAJ9135268.1"/>
    </source>
</evidence>
<protein>
    <recommendedName>
        <fullName evidence="1">RNase H type-1 domain-containing protein</fullName>
    </recommendedName>
</protein>
<dbReference type="Pfam" id="PF01693">
    <property type="entry name" value="Cauli_VI"/>
    <property type="match status" value="1"/>
</dbReference>
<comment type="caution">
    <text evidence="2">The sequence shown here is derived from an EMBL/GenBank/DDBJ whole genome shotgun (WGS) entry which is preliminary data.</text>
</comment>
<dbReference type="InterPro" id="IPR011320">
    <property type="entry name" value="RNase_H1_N"/>
</dbReference>
<dbReference type="Gene3D" id="3.40.970.10">
    <property type="entry name" value="Ribonuclease H1, N-terminal domain"/>
    <property type="match status" value="1"/>
</dbReference>
<dbReference type="InterPro" id="IPR037056">
    <property type="entry name" value="RNase_H1_N_sf"/>
</dbReference>
<accession>A0ABQ9KDE6</accession>
<dbReference type="SUPFAM" id="SSF55658">
    <property type="entry name" value="L9 N-domain-like"/>
    <property type="match status" value="1"/>
</dbReference>
<dbReference type="InterPro" id="IPR036397">
    <property type="entry name" value="RNaseH_sf"/>
</dbReference>
<evidence type="ECO:0000259" key="1">
    <source>
        <dbReference type="PROSITE" id="PS50879"/>
    </source>
</evidence>
<feature type="domain" description="RNase H type-1" evidence="1">
    <location>
        <begin position="143"/>
        <end position="274"/>
    </location>
</feature>
<dbReference type="PANTHER" id="PTHR46387">
    <property type="entry name" value="POLYNUCLEOTIDYL TRANSFERASE, RIBONUCLEASE H-LIKE SUPERFAMILY PROTEIN"/>
    <property type="match status" value="1"/>
</dbReference>
<sequence>MEEEKDAFYVVRKGDVVGIYKNLKDCQAQAGSSVCNPSVSVFKGYGLPKEAEEYLVSQGLKNATYSIYATDVQSDLFGKLVPCPFQQPASSGGKAVHKVSQPKRFQEVRGSVEVIGSASISTTPQKLHLKFDNHLETKVMSSICSSCILAFDGASKGNPGPAGAGAVLHAEDGSMVCRLREGLGTATNNVAEYRAVILGLKHALRKGFKHIRVRGDSNLVCMQIQGLWKIKNQNLAGLCKEANELKNKFISFHIEHVLRELNSEADTQANLAVNLKDGQIEEDCARK</sequence>
<dbReference type="EMBL" id="JARPOI010000018">
    <property type="protein sequence ID" value="KAJ9135268.1"/>
    <property type="molecule type" value="Genomic_DNA"/>
</dbReference>
<dbReference type="Proteomes" id="UP001174677">
    <property type="component" value="Chromosome 18"/>
</dbReference>
<dbReference type="Gene3D" id="3.30.420.10">
    <property type="entry name" value="Ribonuclease H-like superfamily/Ribonuclease H"/>
    <property type="match status" value="1"/>
</dbReference>
<keyword evidence="3" id="KW-1185">Reference proteome</keyword>
<dbReference type="InterPro" id="IPR012337">
    <property type="entry name" value="RNaseH-like_sf"/>
</dbReference>
<dbReference type="PROSITE" id="PS50879">
    <property type="entry name" value="RNASE_H_1"/>
    <property type="match status" value="1"/>
</dbReference>
<organism evidence="2 3">
    <name type="scientific">Hevea brasiliensis</name>
    <name type="common">Para rubber tree</name>
    <name type="synonym">Siphonia brasiliensis</name>
    <dbReference type="NCBI Taxonomy" id="3981"/>
    <lineage>
        <taxon>Eukaryota</taxon>
        <taxon>Viridiplantae</taxon>
        <taxon>Streptophyta</taxon>
        <taxon>Embryophyta</taxon>
        <taxon>Tracheophyta</taxon>
        <taxon>Spermatophyta</taxon>
        <taxon>Magnoliopsida</taxon>
        <taxon>eudicotyledons</taxon>
        <taxon>Gunneridae</taxon>
        <taxon>Pentapetalae</taxon>
        <taxon>rosids</taxon>
        <taxon>fabids</taxon>
        <taxon>Malpighiales</taxon>
        <taxon>Euphorbiaceae</taxon>
        <taxon>Crotonoideae</taxon>
        <taxon>Micrandreae</taxon>
        <taxon>Hevea</taxon>
    </lineage>
</organism>
<dbReference type="SUPFAM" id="SSF53098">
    <property type="entry name" value="Ribonuclease H-like"/>
    <property type="match status" value="1"/>
</dbReference>
<dbReference type="InterPro" id="IPR009027">
    <property type="entry name" value="Ribosomal_bL9/RNase_H1_N"/>
</dbReference>
<dbReference type="CDD" id="cd09279">
    <property type="entry name" value="RNase_HI_like"/>
    <property type="match status" value="1"/>
</dbReference>
<dbReference type="InterPro" id="IPR002156">
    <property type="entry name" value="RNaseH_domain"/>
</dbReference>
<proteinExistence type="predicted"/>